<keyword evidence="2" id="KW-1133">Transmembrane helix</keyword>
<dbReference type="Proteomes" id="UP000095185">
    <property type="component" value="Chromosome"/>
</dbReference>
<protein>
    <recommendedName>
        <fullName evidence="5">DUF883 domain-containing protein</fullName>
    </recommendedName>
</protein>
<feature type="region of interest" description="Disordered" evidence="1">
    <location>
        <begin position="1"/>
        <end position="27"/>
    </location>
</feature>
<keyword evidence="2" id="KW-0472">Membrane</keyword>
<proteinExistence type="predicted"/>
<evidence type="ECO:0000256" key="2">
    <source>
        <dbReference type="SAM" id="Phobius"/>
    </source>
</evidence>
<evidence type="ECO:0000313" key="3">
    <source>
        <dbReference type="EMBL" id="AOS83045.1"/>
    </source>
</evidence>
<dbReference type="EMBL" id="CP017305">
    <property type="protein sequence ID" value="AOS83045.1"/>
    <property type="molecule type" value="Genomic_DNA"/>
</dbReference>
<dbReference type="RefSeq" id="WP_069808773.1">
    <property type="nucleotide sequence ID" value="NZ_CP017305.1"/>
</dbReference>
<keyword evidence="4" id="KW-1185">Reference proteome</keyword>
<reference evidence="3" key="1">
    <citation type="submission" date="2016-09" db="EMBL/GenBank/DDBJ databases">
        <title>Genome sequence of Chlorobaculum limnaeum.</title>
        <authorList>
            <person name="Liu Z."/>
            <person name="Tank M."/>
            <person name="Bryant D.A."/>
        </authorList>
    </citation>
    <scope>NUCLEOTIDE SEQUENCE [LARGE SCALE GENOMIC DNA]</scope>
    <source>
        <strain evidence="3">DSM 1677</strain>
    </source>
</reference>
<organism evidence="3 4">
    <name type="scientific">Chlorobaculum limnaeum</name>
    <dbReference type="NCBI Taxonomy" id="274537"/>
    <lineage>
        <taxon>Bacteria</taxon>
        <taxon>Pseudomonadati</taxon>
        <taxon>Chlorobiota</taxon>
        <taxon>Chlorobiia</taxon>
        <taxon>Chlorobiales</taxon>
        <taxon>Chlorobiaceae</taxon>
        <taxon>Chlorobaculum</taxon>
    </lineage>
</organism>
<evidence type="ECO:0000256" key="1">
    <source>
        <dbReference type="SAM" id="MobiDB-lite"/>
    </source>
</evidence>
<evidence type="ECO:0008006" key="5">
    <source>
        <dbReference type="Google" id="ProtNLM"/>
    </source>
</evidence>
<evidence type="ECO:0000313" key="4">
    <source>
        <dbReference type="Proteomes" id="UP000095185"/>
    </source>
</evidence>
<keyword evidence="2" id="KW-0812">Transmembrane</keyword>
<feature type="transmembrane region" description="Helical" evidence="2">
    <location>
        <begin position="68"/>
        <end position="85"/>
    </location>
</feature>
<name>A0A1D8D0U7_CHLLM</name>
<sequence length="88" mass="10140">MEHQIPVNDMPQEQPKSGQAVHDEIPEPLREVGQKVSDAFNEFKESETWEKMLDARDKARDYITENPVNSFFYALGAGVFLGFLLKRK</sequence>
<dbReference type="STRING" id="274537.BIU88_02130"/>
<dbReference type="AlphaFoldDB" id="A0A1D8D0U7"/>
<gene>
    <name evidence="3" type="ORF">BIU88_02130</name>
</gene>
<dbReference type="KEGG" id="clz:BIU88_02130"/>
<accession>A0A1D8D0U7</accession>
<dbReference type="OrthoDB" id="595238at2"/>